<dbReference type="PROSITE" id="PS51939">
    <property type="entry name" value="XRRM"/>
    <property type="match status" value="1"/>
</dbReference>
<evidence type="ECO:0000259" key="3">
    <source>
        <dbReference type="PROSITE" id="PS51939"/>
    </source>
</evidence>
<dbReference type="AlphaFoldDB" id="A0A183IQL9"/>
<sequence>MAEQGMPWTELKKEFIKYGDIEWVDFNAGDSEAKIRFKAENIAEDIVKGVEDKNATLTINGRELKVRLLTTEEAKSYWDGVRTAKNKGEEKIKAQSANGTRKPETKVRHFLKLCPILMIKQIMKVQISKVWEPTLEGECKLFLDDVKDALYKVPTTESIISMAELNAHVAADTKSGTGLIRKNCHSDFNDKGMKLLWFCANNELSVLNTFKHQSVHQHTWYK</sequence>
<evidence type="ECO:0000256" key="2">
    <source>
        <dbReference type="PROSITE-ProRule" id="PRU01288"/>
    </source>
</evidence>
<reference evidence="4 5" key="2">
    <citation type="submission" date="2018-11" db="EMBL/GenBank/DDBJ databases">
        <authorList>
            <consortium name="Pathogen Informatics"/>
        </authorList>
    </citation>
    <scope>NUCLEOTIDE SEQUENCE [LARGE SCALE GENOMIC DNA]</scope>
</reference>
<dbReference type="InterPro" id="IPR014886">
    <property type="entry name" value="La_xRRM"/>
</dbReference>
<dbReference type="EMBL" id="UZAM01009346">
    <property type="protein sequence ID" value="VDP08668.1"/>
    <property type="molecule type" value="Genomic_DNA"/>
</dbReference>
<evidence type="ECO:0000313" key="4">
    <source>
        <dbReference type="EMBL" id="VDP08668.1"/>
    </source>
</evidence>
<proteinExistence type="predicted"/>
<accession>A0A183IQL9</accession>
<evidence type="ECO:0000256" key="1">
    <source>
        <dbReference type="ARBA" id="ARBA00022884"/>
    </source>
</evidence>
<evidence type="ECO:0000313" key="5">
    <source>
        <dbReference type="Proteomes" id="UP000270296"/>
    </source>
</evidence>
<reference evidence="6" key="1">
    <citation type="submission" date="2016-06" db="UniProtKB">
        <authorList>
            <consortium name="WormBaseParasite"/>
        </authorList>
    </citation>
    <scope>IDENTIFICATION</scope>
</reference>
<name>A0A183IQL9_9BILA</name>
<dbReference type="GO" id="GO:1990904">
    <property type="term" value="C:ribonucleoprotein complex"/>
    <property type="evidence" value="ECO:0007669"/>
    <property type="project" value="UniProtKB-UniRule"/>
</dbReference>
<feature type="domain" description="XRRM" evidence="3">
    <location>
        <begin position="1"/>
        <end position="112"/>
    </location>
</feature>
<dbReference type="OrthoDB" id="5862865at2759"/>
<evidence type="ECO:0000313" key="6">
    <source>
        <dbReference type="WBParaSite" id="SBAD_0000615101-mRNA-1"/>
    </source>
</evidence>
<dbReference type="Proteomes" id="UP000270296">
    <property type="component" value="Unassembled WGS sequence"/>
</dbReference>
<keyword evidence="5" id="KW-1185">Reference proteome</keyword>
<dbReference type="InterPro" id="IPR012677">
    <property type="entry name" value="Nucleotide-bd_a/b_plait_sf"/>
</dbReference>
<dbReference type="Pfam" id="PF08777">
    <property type="entry name" value="RRM_3"/>
    <property type="match status" value="1"/>
</dbReference>
<dbReference type="WBParaSite" id="SBAD_0000615101-mRNA-1">
    <property type="protein sequence ID" value="SBAD_0000615101-mRNA-1"/>
    <property type="gene ID" value="SBAD_0000615101"/>
</dbReference>
<organism evidence="6">
    <name type="scientific">Soboliphyme baturini</name>
    <dbReference type="NCBI Taxonomy" id="241478"/>
    <lineage>
        <taxon>Eukaryota</taxon>
        <taxon>Metazoa</taxon>
        <taxon>Ecdysozoa</taxon>
        <taxon>Nematoda</taxon>
        <taxon>Enoplea</taxon>
        <taxon>Dorylaimia</taxon>
        <taxon>Dioctophymatida</taxon>
        <taxon>Dioctophymatoidea</taxon>
        <taxon>Soboliphymatidae</taxon>
        <taxon>Soboliphyme</taxon>
    </lineage>
</organism>
<gene>
    <name evidence="4" type="ORF">SBAD_LOCUS5916</name>
</gene>
<protein>
    <submittedName>
        <fullName evidence="6">RRM_3 domain-containing protein</fullName>
    </submittedName>
</protein>
<keyword evidence="1 2" id="KW-0694">RNA-binding</keyword>
<dbReference type="Gene3D" id="3.30.70.330">
    <property type="match status" value="1"/>
</dbReference>
<dbReference type="GO" id="GO:0003723">
    <property type="term" value="F:RNA binding"/>
    <property type="evidence" value="ECO:0007669"/>
    <property type="project" value="UniProtKB-KW"/>
</dbReference>